<keyword evidence="2" id="KW-1185">Reference proteome</keyword>
<name>A0ABV9KX30_9BACT</name>
<dbReference type="EMBL" id="JBHSGN010000074">
    <property type="protein sequence ID" value="MFC4674403.1"/>
    <property type="molecule type" value="Genomic_DNA"/>
</dbReference>
<proteinExistence type="predicted"/>
<sequence length="48" mass="5439">MANSNWEDALIESVEFDENSNILTITQQDGNAQSVVIDETSNVEWAYF</sequence>
<organism evidence="1 2">
    <name type="scientific">Dysgonomonas termitidis</name>
    <dbReference type="NCBI Taxonomy" id="1516126"/>
    <lineage>
        <taxon>Bacteria</taxon>
        <taxon>Pseudomonadati</taxon>
        <taxon>Bacteroidota</taxon>
        <taxon>Bacteroidia</taxon>
        <taxon>Bacteroidales</taxon>
        <taxon>Dysgonomonadaceae</taxon>
        <taxon>Dysgonomonas</taxon>
    </lineage>
</organism>
<evidence type="ECO:0000313" key="1">
    <source>
        <dbReference type="EMBL" id="MFC4674403.1"/>
    </source>
</evidence>
<dbReference type="RefSeq" id="WP_379996675.1">
    <property type="nucleotide sequence ID" value="NZ_JBHSGN010000074.1"/>
</dbReference>
<accession>A0ABV9KX30</accession>
<protein>
    <submittedName>
        <fullName evidence="1">Uncharacterized protein</fullName>
    </submittedName>
</protein>
<comment type="caution">
    <text evidence="1">The sequence shown here is derived from an EMBL/GenBank/DDBJ whole genome shotgun (WGS) entry which is preliminary data.</text>
</comment>
<reference evidence="2" key="1">
    <citation type="journal article" date="2019" name="Int. J. Syst. Evol. Microbiol.">
        <title>The Global Catalogue of Microorganisms (GCM) 10K type strain sequencing project: providing services to taxonomists for standard genome sequencing and annotation.</title>
        <authorList>
            <consortium name="The Broad Institute Genomics Platform"/>
            <consortium name="The Broad Institute Genome Sequencing Center for Infectious Disease"/>
            <person name="Wu L."/>
            <person name="Ma J."/>
        </authorList>
    </citation>
    <scope>NUCLEOTIDE SEQUENCE [LARGE SCALE GENOMIC DNA]</scope>
    <source>
        <strain evidence="2">CCUG 66188</strain>
    </source>
</reference>
<evidence type="ECO:0000313" key="2">
    <source>
        <dbReference type="Proteomes" id="UP001596023"/>
    </source>
</evidence>
<dbReference type="Proteomes" id="UP001596023">
    <property type="component" value="Unassembled WGS sequence"/>
</dbReference>
<gene>
    <name evidence="1" type="ORF">ACFO6W_11920</name>
</gene>